<dbReference type="Pfam" id="PF01899">
    <property type="entry name" value="MNHE"/>
    <property type="match status" value="1"/>
</dbReference>
<keyword evidence="5 6" id="KW-0472">Membrane</keyword>
<protein>
    <recommendedName>
        <fullName evidence="8">Na(+) H(+) antiporter subunit E</fullName>
    </recommendedName>
</protein>
<evidence type="ECO:0000256" key="4">
    <source>
        <dbReference type="ARBA" id="ARBA00022989"/>
    </source>
</evidence>
<feature type="transmembrane region" description="Helical" evidence="6">
    <location>
        <begin position="47"/>
        <end position="68"/>
    </location>
</feature>
<dbReference type="InterPro" id="IPR002758">
    <property type="entry name" value="Cation_antiport_E"/>
</dbReference>
<comment type="subcellular location">
    <subcellularLocation>
        <location evidence="1">Cell membrane</location>
        <topology evidence="1">Multi-pass membrane protein</topology>
    </subcellularLocation>
</comment>
<keyword evidence="2" id="KW-1003">Cell membrane</keyword>
<evidence type="ECO:0000256" key="2">
    <source>
        <dbReference type="ARBA" id="ARBA00022475"/>
    </source>
</evidence>
<dbReference type="GO" id="GO:0005886">
    <property type="term" value="C:plasma membrane"/>
    <property type="evidence" value="ECO:0007669"/>
    <property type="project" value="UniProtKB-SubCell"/>
</dbReference>
<evidence type="ECO:0000256" key="6">
    <source>
        <dbReference type="SAM" id="Phobius"/>
    </source>
</evidence>
<evidence type="ECO:0000256" key="5">
    <source>
        <dbReference type="ARBA" id="ARBA00023136"/>
    </source>
</evidence>
<evidence type="ECO:0000256" key="3">
    <source>
        <dbReference type="ARBA" id="ARBA00022692"/>
    </source>
</evidence>
<dbReference type="PANTHER" id="PTHR34584">
    <property type="entry name" value="NA(+)/H(+) ANTIPORTER SUBUNIT E1"/>
    <property type="match status" value="1"/>
</dbReference>
<dbReference type="EMBL" id="UOFB01000258">
    <property type="protein sequence ID" value="VAW48368.1"/>
    <property type="molecule type" value="Genomic_DNA"/>
</dbReference>
<accession>A0A3B0VXK5</accession>
<evidence type="ECO:0000313" key="7">
    <source>
        <dbReference type="EMBL" id="VAW48368.1"/>
    </source>
</evidence>
<dbReference type="PANTHER" id="PTHR34584:SF1">
    <property type="entry name" value="NA(+)_H(+) ANTIPORTER SUBUNIT E1"/>
    <property type="match status" value="1"/>
</dbReference>
<reference evidence="7" key="1">
    <citation type="submission" date="2018-06" db="EMBL/GenBank/DDBJ databases">
        <authorList>
            <person name="Zhirakovskaya E."/>
        </authorList>
    </citation>
    <scope>NUCLEOTIDE SEQUENCE</scope>
</reference>
<name>A0A3B0VXK5_9ZZZZ</name>
<dbReference type="AlphaFoldDB" id="A0A3B0VXK5"/>
<organism evidence="7">
    <name type="scientific">hydrothermal vent metagenome</name>
    <dbReference type="NCBI Taxonomy" id="652676"/>
    <lineage>
        <taxon>unclassified sequences</taxon>
        <taxon>metagenomes</taxon>
        <taxon>ecological metagenomes</taxon>
    </lineage>
</organism>
<evidence type="ECO:0000256" key="1">
    <source>
        <dbReference type="ARBA" id="ARBA00004651"/>
    </source>
</evidence>
<gene>
    <name evidence="7" type="ORF">MNBD_GAMMA04-2009</name>
</gene>
<evidence type="ECO:0008006" key="8">
    <source>
        <dbReference type="Google" id="ProtNLM"/>
    </source>
</evidence>
<keyword evidence="4 6" id="KW-1133">Transmembrane helix</keyword>
<dbReference type="GO" id="GO:0008324">
    <property type="term" value="F:monoatomic cation transmembrane transporter activity"/>
    <property type="evidence" value="ECO:0007669"/>
    <property type="project" value="InterPro"/>
</dbReference>
<sequence length="175" mass="19388">MMSQIKKVPLSEYPLGFSRKTCFGLTLLTRGLLFSLIWWALTNGDLSSWVIGAPAVVLALIVSMLLIPSTSLVWSAGIKFVFLFMIRSLMGGMDVAWRAFHPRLPIEPDLIEYPLQLPPGVAQVVMVNTVSLLPGTLSVELNDSVLKVHVLDGRSDVKTELMVVEKHVRRLFGLT</sequence>
<feature type="transmembrane region" description="Helical" evidence="6">
    <location>
        <begin position="21"/>
        <end position="41"/>
    </location>
</feature>
<keyword evidence="3 6" id="KW-0812">Transmembrane</keyword>
<proteinExistence type="predicted"/>